<evidence type="ECO:0000256" key="1">
    <source>
        <dbReference type="ARBA" id="ARBA00022747"/>
    </source>
</evidence>
<dbReference type="GO" id="GO:0009307">
    <property type="term" value="P:DNA restriction-modification system"/>
    <property type="evidence" value="ECO:0007669"/>
    <property type="project" value="UniProtKB-KW"/>
</dbReference>
<accession>A0A1C4UQS0</accession>
<dbReference type="InterPro" id="IPR044946">
    <property type="entry name" value="Restrct_endonuc_typeI_TRD_sf"/>
</dbReference>
<dbReference type="GO" id="GO:0003677">
    <property type="term" value="F:DNA binding"/>
    <property type="evidence" value="ECO:0007669"/>
    <property type="project" value="UniProtKB-KW"/>
</dbReference>
<evidence type="ECO:0000313" key="3">
    <source>
        <dbReference type="EMBL" id="SCE74005.1"/>
    </source>
</evidence>
<organism evidence="3 4">
    <name type="scientific">Micromonospora chokoriensis</name>
    <dbReference type="NCBI Taxonomy" id="356851"/>
    <lineage>
        <taxon>Bacteria</taxon>
        <taxon>Bacillati</taxon>
        <taxon>Actinomycetota</taxon>
        <taxon>Actinomycetes</taxon>
        <taxon>Micromonosporales</taxon>
        <taxon>Micromonosporaceae</taxon>
        <taxon>Micromonospora</taxon>
    </lineage>
</organism>
<dbReference type="EMBL" id="LT607409">
    <property type="protein sequence ID" value="SCE74005.1"/>
    <property type="molecule type" value="Genomic_DNA"/>
</dbReference>
<keyword evidence="2" id="KW-0238">DNA-binding</keyword>
<dbReference type="AlphaFoldDB" id="A0A1C4UQS0"/>
<dbReference type="Proteomes" id="UP000198224">
    <property type="component" value="Chromosome I"/>
</dbReference>
<dbReference type="RefSeq" id="WP_088986559.1">
    <property type="nucleotide sequence ID" value="NZ_LT607409.1"/>
</dbReference>
<dbReference type="Gene3D" id="3.90.220.20">
    <property type="entry name" value="DNA methylase specificity domains"/>
    <property type="match status" value="2"/>
</dbReference>
<dbReference type="SUPFAM" id="SSF116734">
    <property type="entry name" value="DNA methylase specificity domain"/>
    <property type="match status" value="2"/>
</dbReference>
<evidence type="ECO:0008006" key="5">
    <source>
        <dbReference type="Google" id="ProtNLM"/>
    </source>
</evidence>
<reference evidence="4" key="1">
    <citation type="submission" date="2016-06" db="EMBL/GenBank/DDBJ databases">
        <authorList>
            <person name="Varghese N."/>
            <person name="Submissions Spin"/>
        </authorList>
    </citation>
    <scope>NUCLEOTIDE SEQUENCE [LARGE SCALE GENOMIC DNA]</scope>
    <source>
        <strain evidence="4">DSM 45160</strain>
    </source>
</reference>
<keyword evidence="1" id="KW-0680">Restriction system</keyword>
<gene>
    <name evidence="3" type="ORF">GA0070612_0658</name>
</gene>
<protein>
    <recommendedName>
        <fullName evidence="5">Type I restriction enzyme, S subunit</fullName>
    </recommendedName>
</protein>
<proteinExistence type="predicted"/>
<keyword evidence="4" id="KW-1185">Reference proteome</keyword>
<evidence type="ECO:0000313" key="4">
    <source>
        <dbReference type="Proteomes" id="UP000198224"/>
    </source>
</evidence>
<name>A0A1C4UQS0_9ACTN</name>
<sequence>MFTSVILDLRLERNWEPGRLTAEAFRWPTAEQAVPLRGLATRLAPRSFAASGSPVVTPASVDPVSGGIRRRSKKYQGSVFQVGAELRAGDVLVPRVGLGPAVLVSEHLRGALVAARFTALRPLDSEFGLWLWGVLSSESGRRLRANLSQGAAIAAVEPSSLLDAIVPVPSVERLRRVNGPLCAVEDSTHVDEEEAVETWWQTTDLRATEWRMALATPDPSILTAGEPLADFCGEILHGRNTRGLAIEEEAPGYLPVADITMLGGKAPRRWVPEEEGNPTVAQPGDLLVAALGNLPHARIADARVVADTNVLVLRLRNPSHGPALAHYLNGQDAYRVRQVFTVGATVPWISATDLGRIPVPAAALEPGETPAVVLPLAQRLELLLWES</sequence>
<evidence type="ECO:0000256" key="2">
    <source>
        <dbReference type="ARBA" id="ARBA00023125"/>
    </source>
</evidence>